<protein>
    <submittedName>
        <fullName evidence="1">Uncharacterized protein</fullName>
    </submittedName>
</protein>
<keyword evidence="2" id="KW-1185">Reference proteome</keyword>
<sequence>IWLDEHSNIAEISSEIVKVNPTTTPRAARWDFAAMKKAMLKKHITSLEVLVYEP</sequence>
<dbReference type="Proteomes" id="UP001202328">
    <property type="component" value="Unassembled WGS sequence"/>
</dbReference>
<feature type="non-terminal residue" evidence="1">
    <location>
        <position position="1"/>
    </location>
</feature>
<comment type="caution">
    <text evidence="1">The sequence shown here is derived from an EMBL/GenBank/DDBJ whole genome shotgun (WGS) entry which is preliminary data.</text>
</comment>
<gene>
    <name evidence="1" type="ORF">MKW98_000806</name>
</gene>
<evidence type="ECO:0000313" key="1">
    <source>
        <dbReference type="EMBL" id="KAI3898693.1"/>
    </source>
</evidence>
<evidence type="ECO:0000313" key="2">
    <source>
        <dbReference type="Proteomes" id="UP001202328"/>
    </source>
</evidence>
<dbReference type="EMBL" id="JAJJMB010011819">
    <property type="protein sequence ID" value="KAI3898693.1"/>
    <property type="molecule type" value="Genomic_DNA"/>
</dbReference>
<reference evidence="1" key="1">
    <citation type="submission" date="2022-04" db="EMBL/GenBank/DDBJ databases">
        <title>A functionally conserved STORR gene fusion in Papaver species that diverged 16.8 million years ago.</title>
        <authorList>
            <person name="Catania T."/>
        </authorList>
    </citation>
    <scope>NUCLEOTIDE SEQUENCE</scope>
    <source>
        <strain evidence="1">S-188037</strain>
    </source>
</reference>
<proteinExistence type="predicted"/>
<accession>A0AAD4SCX7</accession>
<organism evidence="1 2">
    <name type="scientific">Papaver atlanticum</name>
    <dbReference type="NCBI Taxonomy" id="357466"/>
    <lineage>
        <taxon>Eukaryota</taxon>
        <taxon>Viridiplantae</taxon>
        <taxon>Streptophyta</taxon>
        <taxon>Embryophyta</taxon>
        <taxon>Tracheophyta</taxon>
        <taxon>Spermatophyta</taxon>
        <taxon>Magnoliopsida</taxon>
        <taxon>Ranunculales</taxon>
        <taxon>Papaveraceae</taxon>
        <taxon>Papaveroideae</taxon>
        <taxon>Papaver</taxon>
    </lineage>
</organism>
<name>A0AAD4SCX7_9MAGN</name>
<dbReference type="AlphaFoldDB" id="A0AAD4SCX7"/>